<feature type="region of interest" description="Disordered" evidence="1">
    <location>
        <begin position="211"/>
        <end position="249"/>
    </location>
</feature>
<evidence type="ECO:0000313" key="2">
    <source>
        <dbReference type="EMBL" id="TLD83070.1"/>
    </source>
</evidence>
<reference evidence="2 3" key="1">
    <citation type="journal article" date="2014" name="Genome Announc.">
        <title>Draft genome sequences of eight enterohepatic helicobacter species isolated from both laboratory and wild rodents.</title>
        <authorList>
            <person name="Sheh A."/>
            <person name="Shen Z."/>
            <person name="Fox J.G."/>
        </authorList>
    </citation>
    <scope>NUCLEOTIDE SEQUENCE [LARGE SCALE GENOMIC DNA]</scope>
    <source>
        <strain evidence="2 3">ATCC 700114</strain>
    </source>
</reference>
<dbReference type="EMBL" id="JRPL02000011">
    <property type="protein sequence ID" value="TLD83070.1"/>
    <property type="molecule type" value="Genomic_DNA"/>
</dbReference>
<evidence type="ECO:0000256" key="1">
    <source>
        <dbReference type="SAM" id="MobiDB-lite"/>
    </source>
</evidence>
<gene>
    <name evidence="2" type="ORF">LS81_005840</name>
</gene>
<name>A0A4U8SAL8_9HELI</name>
<dbReference type="Proteomes" id="UP000029878">
    <property type="component" value="Unassembled WGS sequence"/>
</dbReference>
<accession>A0A4U8SAL8</accession>
<dbReference type="PROSITE" id="PS51257">
    <property type="entry name" value="PROKAR_LIPOPROTEIN"/>
    <property type="match status" value="1"/>
</dbReference>
<feature type="compositionally biased region" description="Polar residues" evidence="1">
    <location>
        <begin position="212"/>
        <end position="249"/>
    </location>
</feature>
<dbReference type="AlphaFoldDB" id="A0A4U8SAL8"/>
<comment type="caution">
    <text evidence="2">The sequence shown here is derived from an EMBL/GenBank/DDBJ whole genome shotgun (WGS) entry which is preliminary data.</text>
</comment>
<dbReference type="OrthoDB" id="5330031at2"/>
<evidence type="ECO:0008006" key="4">
    <source>
        <dbReference type="Google" id="ProtNLM"/>
    </source>
</evidence>
<organism evidence="2 3">
    <name type="scientific">Helicobacter trogontum</name>
    <dbReference type="NCBI Taxonomy" id="50960"/>
    <lineage>
        <taxon>Bacteria</taxon>
        <taxon>Pseudomonadati</taxon>
        <taxon>Campylobacterota</taxon>
        <taxon>Epsilonproteobacteria</taxon>
        <taxon>Campylobacterales</taxon>
        <taxon>Helicobacteraceae</taxon>
        <taxon>Helicobacter</taxon>
    </lineage>
</organism>
<dbReference type="RefSeq" id="WP_034346504.1">
    <property type="nucleotide sequence ID" value="NZ_FZNG01000001.1"/>
</dbReference>
<protein>
    <recommendedName>
        <fullName evidence="4">Thioredoxin domain-containing protein</fullName>
    </recommendedName>
</protein>
<proteinExistence type="predicted"/>
<evidence type="ECO:0000313" key="3">
    <source>
        <dbReference type="Proteomes" id="UP000029878"/>
    </source>
</evidence>
<sequence>MQKSHNLLYKIKSYNIYFFALCLSLFIVLLGCSDTDENIKSDSQTETYDFTNISDDTRTQLSLQHINNKIQLHVTSAGNKQSMLSSNAVKIFAFFPKDCNMCMPTFIHINNLLHRTKSLQVFILSKTPLHANNYRDFPITLNKGLINLVDTESKFDLFLDSLKRVLNIEIRDYKAPLFILQDTENNITQSIEGVVLEEVLEQIVAELLAKNDTPNSKQNNTSDPNTTKQVPNNTLSQTAPSSTKALESK</sequence>